<dbReference type="EMBL" id="WJXA01000005">
    <property type="protein sequence ID" value="KAF7143678.1"/>
    <property type="molecule type" value="Genomic_DNA"/>
</dbReference>
<gene>
    <name evidence="2" type="ORF">RHSIM_Rhsim05G0084900</name>
</gene>
<dbReference type="AlphaFoldDB" id="A0A834H8V0"/>
<reference evidence="2" key="1">
    <citation type="submission" date="2019-11" db="EMBL/GenBank/DDBJ databases">
        <authorList>
            <person name="Liu Y."/>
            <person name="Hou J."/>
            <person name="Li T.-Q."/>
            <person name="Guan C.-H."/>
            <person name="Wu X."/>
            <person name="Wu H.-Z."/>
            <person name="Ling F."/>
            <person name="Zhang R."/>
            <person name="Shi X.-G."/>
            <person name="Ren J.-P."/>
            <person name="Chen E.-F."/>
            <person name="Sun J.-M."/>
        </authorList>
    </citation>
    <scope>NUCLEOTIDE SEQUENCE</scope>
    <source>
        <strain evidence="2">Adult_tree_wgs_1</strain>
        <tissue evidence="2">Leaves</tissue>
    </source>
</reference>
<dbReference type="OrthoDB" id="642536at2759"/>
<evidence type="ECO:0000313" key="3">
    <source>
        <dbReference type="Proteomes" id="UP000626092"/>
    </source>
</evidence>
<protein>
    <recommendedName>
        <fullName evidence="1">KIB1-4 beta-propeller domain-containing protein</fullName>
    </recommendedName>
</protein>
<accession>A0A834H8V0</accession>
<dbReference type="Gene3D" id="1.20.1280.50">
    <property type="match status" value="1"/>
</dbReference>
<dbReference type="Pfam" id="PF03478">
    <property type="entry name" value="Beta-prop_KIB1-4"/>
    <property type="match status" value="1"/>
</dbReference>
<evidence type="ECO:0000313" key="2">
    <source>
        <dbReference type="EMBL" id="KAF7143678.1"/>
    </source>
</evidence>
<sequence>MANWAELNQDLLILIAKRVGFLEDFSTFGRVCRSWRSVAVKKNFKGSQQVPRLMLTEETNNEKPDNKVGDYRCFISTADENLIGRLMLPKAKGKQCFESLGWFVTLSETGDMNLLHPLSRVQIPLPHFSTHENSDEVNADRPFKKKKKEKSCFLRIHKAVLSSRPSPSPEDNYALMVILNKLTVTLGLWKPGKKVWTTIKTPGCYVMDIT</sequence>
<evidence type="ECO:0000259" key="1">
    <source>
        <dbReference type="Pfam" id="PF03478"/>
    </source>
</evidence>
<name>A0A834H8V0_RHOSS</name>
<organism evidence="2 3">
    <name type="scientific">Rhododendron simsii</name>
    <name type="common">Sims's rhododendron</name>
    <dbReference type="NCBI Taxonomy" id="118357"/>
    <lineage>
        <taxon>Eukaryota</taxon>
        <taxon>Viridiplantae</taxon>
        <taxon>Streptophyta</taxon>
        <taxon>Embryophyta</taxon>
        <taxon>Tracheophyta</taxon>
        <taxon>Spermatophyta</taxon>
        <taxon>Magnoliopsida</taxon>
        <taxon>eudicotyledons</taxon>
        <taxon>Gunneridae</taxon>
        <taxon>Pentapetalae</taxon>
        <taxon>asterids</taxon>
        <taxon>Ericales</taxon>
        <taxon>Ericaceae</taxon>
        <taxon>Ericoideae</taxon>
        <taxon>Rhodoreae</taxon>
        <taxon>Rhododendron</taxon>
    </lineage>
</organism>
<dbReference type="Proteomes" id="UP000626092">
    <property type="component" value="Unassembled WGS sequence"/>
</dbReference>
<proteinExistence type="predicted"/>
<dbReference type="PANTHER" id="PTHR44259">
    <property type="entry name" value="OS07G0183000 PROTEIN-RELATED"/>
    <property type="match status" value="1"/>
</dbReference>
<dbReference type="InterPro" id="IPR005174">
    <property type="entry name" value="KIB1-4_b-propeller"/>
</dbReference>
<comment type="caution">
    <text evidence="2">The sequence shown here is derived from an EMBL/GenBank/DDBJ whole genome shotgun (WGS) entry which is preliminary data.</text>
</comment>
<feature type="domain" description="KIB1-4 beta-propeller" evidence="1">
    <location>
        <begin position="76"/>
        <end position="209"/>
    </location>
</feature>
<dbReference type="InterPro" id="IPR050942">
    <property type="entry name" value="F-box_BR-signaling"/>
</dbReference>
<keyword evidence="3" id="KW-1185">Reference proteome</keyword>
<dbReference type="PANTHER" id="PTHR44259:SF108">
    <property type="entry name" value="F-BOX PROTEIN SKIP23-LIKE"/>
    <property type="match status" value="1"/>
</dbReference>